<evidence type="ECO:0000313" key="2">
    <source>
        <dbReference type="Proteomes" id="UP000827976"/>
    </source>
</evidence>
<dbReference type="EMBL" id="CM037021">
    <property type="protein sequence ID" value="KAH7668840.1"/>
    <property type="molecule type" value="Genomic_DNA"/>
</dbReference>
<organism evidence="1 2">
    <name type="scientific">Dioscorea alata</name>
    <name type="common">Purple yam</name>
    <dbReference type="NCBI Taxonomy" id="55571"/>
    <lineage>
        <taxon>Eukaryota</taxon>
        <taxon>Viridiplantae</taxon>
        <taxon>Streptophyta</taxon>
        <taxon>Embryophyta</taxon>
        <taxon>Tracheophyta</taxon>
        <taxon>Spermatophyta</taxon>
        <taxon>Magnoliopsida</taxon>
        <taxon>Liliopsida</taxon>
        <taxon>Dioscoreales</taxon>
        <taxon>Dioscoreaceae</taxon>
        <taxon>Dioscorea</taxon>
    </lineage>
</organism>
<name>A0ACB7V5S5_DIOAL</name>
<sequence length="313" mass="35712">MEGRNESECSHASSVKKSTSRPSGTKRWTPAESRYFIRFMANQVEQGLKVDKGFKPQAIQGAIRAMKDMFGVLVTEGNVGNHLRTIRKRWARIKKLKDMSGVGWDNNLKIIIMGEAEYRDYIQVHVQDEPYLNKPIEDFDLLEMICDNDQARGHYAIQNDGTQIGTNMDFDTTPGTRSPDENFVDLSTGDVDAHDASPFGNTQAGASEHTSATSPQRKKGKSKRKANTDDEPIRELAITINKAFESVRSSQSLTFTKELSEECMKLKEFGYSTRQIRRVYEHLMMDDARARMFFGMGEEMRKDWLEEFFESFG</sequence>
<proteinExistence type="predicted"/>
<keyword evidence="2" id="KW-1185">Reference proteome</keyword>
<accession>A0ACB7V5S5</accession>
<evidence type="ECO:0000313" key="1">
    <source>
        <dbReference type="EMBL" id="KAH7668840.1"/>
    </source>
</evidence>
<dbReference type="Proteomes" id="UP000827976">
    <property type="component" value="Chromosome 11"/>
</dbReference>
<gene>
    <name evidence="1" type="ORF">IHE45_11G037400</name>
</gene>
<reference evidence="2" key="1">
    <citation type="journal article" date="2022" name="Nat. Commun.">
        <title>Chromosome evolution and the genetic basis of agronomically important traits in greater yam.</title>
        <authorList>
            <person name="Bredeson J.V."/>
            <person name="Lyons J.B."/>
            <person name="Oniyinde I.O."/>
            <person name="Okereke N.R."/>
            <person name="Kolade O."/>
            <person name="Nnabue I."/>
            <person name="Nwadili C.O."/>
            <person name="Hribova E."/>
            <person name="Parker M."/>
            <person name="Nwogha J."/>
            <person name="Shu S."/>
            <person name="Carlson J."/>
            <person name="Kariba R."/>
            <person name="Muthemba S."/>
            <person name="Knop K."/>
            <person name="Barton G.J."/>
            <person name="Sherwood A.V."/>
            <person name="Lopez-Montes A."/>
            <person name="Asiedu R."/>
            <person name="Jamnadass R."/>
            <person name="Muchugi A."/>
            <person name="Goodstein D."/>
            <person name="Egesi C.N."/>
            <person name="Featherston J."/>
            <person name="Asfaw A."/>
            <person name="Simpson G.G."/>
            <person name="Dolezel J."/>
            <person name="Hendre P.S."/>
            <person name="Van Deynze A."/>
            <person name="Kumar P.L."/>
            <person name="Obidiegwu J.E."/>
            <person name="Bhattacharjee R."/>
            <person name="Rokhsar D.S."/>
        </authorList>
    </citation>
    <scope>NUCLEOTIDE SEQUENCE [LARGE SCALE GENOMIC DNA]</scope>
    <source>
        <strain evidence="2">cv. TDa95/00328</strain>
    </source>
</reference>
<comment type="caution">
    <text evidence="1">The sequence shown here is derived from an EMBL/GenBank/DDBJ whole genome shotgun (WGS) entry which is preliminary data.</text>
</comment>
<protein>
    <submittedName>
        <fullName evidence="1">Myb/SANT-like domain-containing protein</fullName>
    </submittedName>
</protein>